<evidence type="ECO:0000313" key="9">
    <source>
        <dbReference type="Proteomes" id="UP000033109"/>
    </source>
</evidence>
<evidence type="ECO:0000256" key="1">
    <source>
        <dbReference type="ARBA" id="ARBA00004141"/>
    </source>
</evidence>
<dbReference type="STRING" id="400092.PKOR_16345"/>
<keyword evidence="2 5" id="KW-0812">Transmembrane</keyword>
<keyword evidence="4 5" id="KW-0472">Membrane</keyword>
<feature type="domain" description="TM2" evidence="6">
    <location>
        <begin position="2"/>
        <end position="51"/>
    </location>
</feature>
<reference evidence="8 9" key="1">
    <citation type="journal article" date="2015" name="Sci. Rep.">
        <title>Unraveling adaptation of Pontibacter korlensis to radiation and infertility in desert through complete genome and comparative transcriptomic analysis.</title>
        <authorList>
            <person name="Dai J."/>
            <person name="Dai W."/>
            <person name="Qiu C."/>
            <person name="Yang Z."/>
            <person name="Zhang Y."/>
            <person name="Zhou M."/>
            <person name="Zhang L."/>
            <person name="Fang C."/>
            <person name="Gao Q."/>
            <person name="Yang Q."/>
            <person name="Li X."/>
            <person name="Wang Z."/>
            <person name="Wang Z."/>
            <person name="Jia Z."/>
            <person name="Chen X."/>
        </authorList>
    </citation>
    <scope>NUCLEOTIDE SEQUENCE [LARGE SCALE GENOMIC DNA]</scope>
    <source>
        <strain evidence="8 9">X14-1T</strain>
    </source>
</reference>
<dbReference type="InterPro" id="IPR018649">
    <property type="entry name" value="SHOCT"/>
</dbReference>
<dbReference type="Proteomes" id="UP000033109">
    <property type="component" value="Chromosome"/>
</dbReference>
<organism evidence="8 9">
    <name type="scientific">Pontibacter korlensis</name>
    <dbReference type="NCBI Taxonomy" id="400092"/>
    <lineage>
        <taxon>Bacteria</taxon>
        <taxon>Pseudomonadati</taxon>
        <taxon>Bacteroidota</taxon>
        <taxon>Cytophagia</taxon>
        <taxon>Cytophagales</taxon>
        <taxon>Hymenobacteraceae</taxon>
        <taxon>Pontibacter</taxon>
    </lineage>
</organism>
<name>A0A0E3ZHB8_9BACT</name>
<dbReference type="Pfam" id="PF05154">
    <property type="entry name" value="TM2"/>
    <property type="match status" value="1"/>
</dbReference>
<keyword evidence="3 5" id="KW-1133">Transmembrane helix</keyword>
<comment type="subcellular location">
    <subcellularLocation>
        <location evidence="1">Membrane</location>
        <topology evidence="1">Multi-pass membrane protein</topology>
    </subcellularLocation>
</comment>
<evidence type="ECO:0000256" key="3">
    <source>
        <dbReference type="ARBA" id="ARBA00022989"/>
    </source>
</evidence>
<evidence type="ECO:0000256" key="2">
    <source>
        <dbReference type="ARBA" id="ARBA00022692"/>
    </source>
</evidence>
<feature type="domain" description="SHOCT" evidence="7">
    <location>
        <begin position="92"/>
        <end position="119"/>
    </location>
</feature>
<sequence length="122" mass="13855">MRNKTTAALLAFLLGGIGIQHFYLGKTVQGVLSILFFWTLIPAFIAIIDIIRFLLMSNAEFDRKYNIVVAAVPSPSPVVLNRIPKTSMEAMDELEKLYELKEKGILTEGEFTKRKEKMLQSY</sequence>
<evidence type="ECO:0000259" key="7">
    <source>
        <dbReference type="Pfam" id="PF09851"/>
    </source>
</evidence>
<dbReference type="HOGENOM" id="CLU_158532_0_0_10"/>
<dbReference type="RefSeq" id="WP_046312149.1">
    <property type="nucleotide sequence ID" value="NZ_CBCSCY010000029.1"/>
</dbReference>
<evidence type="ECO:0000259" key="6">
    <source>
        <dbReference type="Pfam" id="PF05154"/>
    </source>
</evidence>
<dbReference type="PATRIC" id="fig|400092.3.peg.3583"/>
<proteinExistence type="predicted"/>
<dbReference type="KEGG" id="pko:PKOR_16345"/>
<dbReference type="GO" id="GO:0016020">
    <property type="term" value="C:membrane"/>
    <property type="evidence" value="ECO:0007669"/>
    <property type="project" value="UniProtKB-SubCell"/>
</dbReference>
<gene>
    <name evidence="8" type="ORF">PKOR_16345</name>
</gene>
<dbReference type="EMBL" id="CP009621">
    <property type="protein sequence ID" value="AKD04369.1"/>
    <property type="molecule type" value="Genomic_DNA"/>
</dbReference>
<keyword evidence="9" id="KW-1185">Reference proteome</keyword>
<dbReference type="AlphaFoldDB" id="A0A0E3ZHB8"/>
<dbReference type="Pfam" id="PF09851">
    <property type="entry name" value="SHOCT"/>
    <property type="match status" value="1"/>
</dbReference>
<evidence type="ECO:0000313" key="8">
    <source>
        <dbReference type="EMBL" id="AKD04369.1"/>
    </source>
</evidence>
<protein>
    <recommendedName>
        <fullName evidence="10">TM2 domain-containing protein</fullName>
    </recommendedName>
</protein>
<evidence type="ECO:0000256" key="4">
    <source>
        <dbReference type="ARBA" id="ARBA00023136"/>
    </source>
</evidence>
<dbReference type="InterPro" id="IPR007829">
    <property type="entry name" value="TM2"/>
</dbReference>
<evidence type="ECO:0008006" key="10">
    <source>
        <dbReference type="Google" id="ProtNLM"/>
    </source>
</evidence>
<evidence type="ECO:0000256" key="5">
    <source>
        <dbReference type="SAM" id="Phobius"/>
    </source>
</evidence>
<accession>A0A0E3ZHB8</accession>
<feature type="transmembrane region" description="Helical" evidence="5">
    <location>
        <begin position="34"/>
        <end position="55"/>
    </location>
</feature>